<sequence>MKHGRGNDLRSFDRPDGIQLTRRQHHASVTVAKSPSLRAPADRFRLLPPIAGCECECRISLVYIKFWHPRRRAHKDSQRLVGGETHVPVPVAARDLPCHRSLHVFFKAWIGGEPTKRHFRLRVG</sequence>
<comment type="caution">
    <text evidence="1">The sequence shown here is derived from an EMBL/GenBank/DDBJ whole genome shotgun (WGS) entry which is preliminary data.</text>
</comment>
<reference evidence="1 2" key="1">
    <citation type="journal article" date="2014" name="Agronomy (Basel)">
        <title>A Draft Genome Sequence for Ensete ventricosum, the Drought-Tolerant Tree Against Hunger.</title>
        <authorList>
            <person name="Harrison J."/>
            <person name="Moore K.A."/>
            <person name="Paszkiewicz K."/>
            <person name="Jones T."/>
            <person name="Grant M."/>
            <person name="Ambacheew D."/>
            <person name="Muzemil S."/>
            <person name="Studholme D.J."/>
        </authorList>
    </citation>
    <scope>NUCLEOTIDE SEQUENCE [LARGE SCALE GENOMIC DNA]</scope>
</reference>
<gene>
    <name evidence="1" type="ORF">B296_00014507</name>
</gene>
<accession>A0A427APT7</accession>
<organism evidence="1 2">
    <name type="scientific">Ensete ventricosum</name>
    <name type="common">Abyssinian banana</name>
    <name type="synonym">Musa ensete</name>
    <dbReference type="NCBI Taxonomy" id="4639"/>
    <lineage>
        <taxon>Eukaryota</taxon>
        <taxon>Viridiplantae</taxon>
        <taxon>Streptophyta</taxon>
        <taxon>Embryophyta</taxon>
        <taxon>Tracheophyta</taxon>
        <taxon>Spermatophyta</taxon>
        <taxon>Magnoliopsida</taxon>
        <taxon>Liliopsida</taxon>
        <taxon>Zingiberales</taxon>
        <taxon>Musaceae</taxon>
        <taxon>Ensete</taxon>
    </lineage>
</organism>
<proteinExistence type="predicted"/>
<protein>
    <submittedName>
        <fullName evidence="1">Uncharacterized protein</fullName>
    </submittedName>
</protein>
<dbReference type="EMBL" id="AMZH03001736">
    <property type="protein sequence ID" value="RRT78203.1"/>
    <property type="molecule type" value="Genomic_DNA"/>
</dbReference>
<dbReference type="Proteomes" id="UP000287651">
    <property type="component" value="Unassembled WGS sequence"/>
</dbReference>
<evidence type="ECO:0000313" key="2">
    <source>
        <dbReference type="Proteomes" id="UP000287651"/>
    </source>
</evidence>
<name>A0A427APT7_ENSVE</name>
<evidence type="ECO:0000313" key="1">
    <source>
        <dbReference type="EMBL" id="RRT78203.1"/>
    </source>
</evidence>
<dbReference type="AlphaFoldDB" id="A0A427APT7"/>